<dbReference type="Proteomes" id="UP000826271">
    <property type="component" value="Unassembled WGS sequence"/>
</dbReference>
<dbReference type="EMBL" id="WHWC01000003">
    <property type="protein sequence ID" value="KAG8386510.1"/>
    <property type="molecule type" value="Genomic_DNA"/>
</dbReference>
<comment type="caution">
    <text evidence="2">The sequence shown here is derived from an EMBL/GenBank/DDBJ whole genome shotgun (WGS) entry which is preliminary data.</text>
</comment>
<feature type="compositionally biased region" description="Basic and acidic residues" evidence="1">
    <location>
        <begin position="220"/>
        <end position="233"/>
    </location>
</feature>
<gene>
    <name evidence="2" type="ORF">BUALT_Bualt03G0156000</name>
</gene>
<protein>
    <submittedName>
        <fullName evidence="2">Uncharacterized protein</fullName>
    </submittedName>
</protein>
<organism evidence="2 3">
    <name type="scientific">Buddleja alternifolia</name>
    <dbReference type="NCBI Taxonomy" id="168488"/>
    <lineage>
        <taxon>Eukaryota</taxon>
        <taxon>Viridiplantae</taxon>
        <taxon>Streptophyta</taxon>
        <taxon>Embryophyta</taxon>
        <taxon>Tracheophyta</taxon>
        <taxon>Spermatophyta</taxon>
        <taxon>Magnoliopsida</taxon>
        <taxon>eudicotyledons</taxon>
        <taxon>Gunneridae</taxon>
        <taxon>Pentapetalae</taxon>
        <taxon>asterids</taxon>
        <taxon>lamiids</taxon>
        <taxon>Lamiales</taxon>
        <taxon>Scrophulariaceae</taxon>
        <taxon>Buddlejeae</taxon>
        <taxon>Buddleja</taxon>
    </lineage>
</organism>
<evidence type="ECO:0000256" key="1">
    <source>
        <dbReference type="SAM" id="MobiDB-lite"/>
    </source>
</evidence>
<keyword evidence="3" id="KW-1185">Reference proteome</keyword>
<accession>A0AAV6XYD9</accession>
<reference evidence="2" key="1">
    <citation type="submission" date="2019-10" db="EMBL/GenBank/DDBJ databases">
        <authorList>
            <person name="Zhang R."/>
            <person name="Pan Y."/>
            <person name="Wang J."/>
            <person name="Ma R."/>
            <person name="Yu S."/>
        </authorList>
    </citation>
    <scope>NUCLEOTIDE SEQUENCE</scope>
    <source>
        <strain evidence="2">LA-IB0</strain>
        <tissue evidence="2">Leaf</tissue>
    </source>
</reference>
<evidence type="ECO:0000313" key="3">
    <source>
        <dbReference type="Proteomes" id="UP000826271"/>
    </source>
</evidence>
<dbReference type="AlphaFoldDB" id="A0AAV6XYD9"/>
<sequence length="233" mass="26889">MDDANSNKLSDVDIAMEQKQIADEQLLQHDVYFLKEQVRIHKENVDREMAELWNMVAAVSIRQGRYGNTLGADRPIVKQLGTVQNYFNQFTDILKGINLSKEPGGFNKSLARLRKAIDHLAPKKLKKWISYNKRLLITCSQEMDKHQALQLFDKRLERPLDDELQLFGKGPERPSDDELQLFDKRPESLLLDGGTGFEMYNAPSSQEDLKGIQKPQVFDENPRNKLIEEHPQV</sequence>
<feature type="region of interest" description="Disordered" evidence="1">
    <location>
        <begin position="202"/>
        <end position="233"/>
    </location>
</feature>
<evidence type="ECO:0000313" key="2">
    <source>
        <dbReference type="EMBL" id="KAG8386510.1"/>
    </source>
</evidence>
<proteinExistence type="predicted"/>
<name>A0AAV6XYD9_9LAMI</name>